<dbReference type="InterPro" id="IPR005490">
    <property type="entry name" value="LD_TPept_cat_dom"/>
</dbReference>
<dbReference type="GO" id="GO:0008360">
    <property type="term" value="P:regulation of cell shape"/>
    <property type="evidence" value="ECO:0007669"/>
    <property type="project" value="UniProtKB-UniRule"/>
</dbReference>
<evidence type="ECO:0000256" key="7">
    <source>
        <dbReference type="PROSITE-ProRule" id="PRU01373"/>
    </source>
</evidence>
<evidence type="ECO:0000256" key="5">
    <source>
        <dbReference type="ARBA" id="ARBA00022984"/>
    </source>
</evidence>
<dbReference type="Proteomes" id="UP000305848">
    <property type="component" value="Unassembled WGS sequence"/>
</dbReference>
<comment type="similarity">
    <text evidence="2">Belongs to the YkuD family.</text>
</comment>
<keyword evidence="11" id="KW-1185">Reference proteome</keyword>
<evidence type="ECO:0000259" key="9">
    <source>
        <dbReference type="PROSITE" id="PS52029"/>
    </source>
</evidence>
<reference evidence="10 11" key="1">
    <citation type="submission" date="2019-05" db="EMBL/GenBank/DDBJ databases">
        <title>Panacibacter sp. strain 17mud1-8 Genome sequencing and assembly.</title>
        <authorList>
            <person name="Chhetri G."/>
        </authorList>
    </citation>
    <scope>NUCLEOTIDE SEQUENCE [LARGE SCALE GENOMIC DNA]</scope>
    <source>
        <strain evidence="10 11">17mud1-8</strain>
    </source>
</reference>
<dbReference type="Pfam" id="PF03734">
    <property type="entry name" value="YkuD"/>
    <property type="match status" value="1"/>
</dbReference>
<dbReference type="OrthoDB" id="9809748at2"/>
<dbReference type="EMBL" id="SZQL01000006">
    <property type="protein sequence ID" value="TKK69007.1"/>
    <property type="molecule type" value="Genomic_DNA"/>
</dbReference>
<evidence type="ECO:0000256" key="1">
    <source>
        <dbReference type="ARBA" id="ARBA00004752"/>
    </source>
</evidence>
<dbReference type="InterPro" id="IPR038063">
    <property type="entry name" value="Transpep_catalytic_dom"/>
</dbReference>
<keyword evidence="3" id="KW-0808">Transferase</keyword>
<dbReference type="GO" id="GO:0005576">
    <property type="term" value="C:extracellular region"/>
    <property type="evidence" value="ECO:0007669"/>
    <property type="project" value="TreeGrafter"/>
</dbReference>
<evidence type="ECO:0000256" key="3">
    <source>
        <dbReference type="ARBA" id="ARBA00022679"/>
    </source>
</evidence>
<sequence>MKKDLTVVLLLLFIINTSFFNSSGPASDAYYIVIKKHAYELIVYDAKGWLATYPVVFGNKDLKDKMVEGDRETPEGNFRITSKRIHNKWCRMMMLDFPNAESIQKFNMRKQRGIIPANAKIGGGVGIHGTWPHEDFAIDRYDNWTQGCISMKNADVIELFNIIPVGTRVSIQK</sequence>
<dbReference type="CDD" id="cd16913">
    <property type="entry name" value="YkuD_like"/>
    <property type="match status" value="1"/>
</dbReference>
<keyword evidence="4 7" id="KW-0133">Cell shape</keyword>
<keyword evidence="8" id="KW-0732">Signal</keyword>
<dbReference type="PANTHER" id="PTHR30582">
    <property type="entry name" value="L,D-TRANSPEPTIDASE"/>
    <property type="match status" value="1"/>
</dbReference>
<comment type="caution">
    <text evidence="10">The sequence shown here is derived from an EMBL/GenBank/DDBJ whole genome shotgun (WGS) entry which is preliminary data.</text>
</comment>
<feature type="domain" description="L,D-TPase catalytic" evidence="9">
    <location>
        <begin position="30"/>
        <end position="172"/>
    </location>
</feature>
<feature type="active site" description="Nucleophile" evidence="7">
    <location>
        <position position="148"/>
    </location>
</feature>
<dbReference type="PROSITE" id="PS52029">
    <property type="entry name" value="LD_TPASE"/>
    <property type="match status" value="1"/>
</dbReference>
<evidence type="ECO:0000313" key="11">
    <source>
        <dbReference type="Proteomes" id="UP000305848"/>
    </source>
</evidence>
<evidence type="ECO:0000256" key="6">
    <source>
        <dbReference type="ARBA" id="ARBA00023316"/>
    </source>
</evidence>
<proteinExistence type="inferred from homology"/>
<feature type="active site" description="Proton donor/acceptor" evidence="7">
    <location>
        <position position="128"/>
    </location>
</feature>
<evidence type="ECO:0000256" key="8">
    <source>
        <dbReference type="SAM" id="SignalP"/>
    </source>
</evidence>
<dbReference type="UniPathway" id="UPA00219"/>
<evidence type="ECO:0000256" key="2">
    <source>
        <dbReference type="ARBA" id="ARBA00005992"/>
    </source>
</evidence>
<accession>A0A4U3L5V7</accession>
<protein>
    <submittedName>
        <fullName evidence="10">L,D-transpeptidase</fullName>
    </submittedName>
</protein>
<evidence type="ECO:0000256" key="4">
    <source>
        <dbReference type="ARBA" id="ARBA00022960"/>
    </source>
</evidence>
<gene>
    <name evidence="10" type="ORF">FC093_09960</name>
</gene>
<dbReference type="RefSeq" id="WP_137261626.1">
    <property type="nucleotide sequence ID" value="NZ_SZQL01000006.1"/>
</dbReference>
<comment type="pathway">
    <text evidence="1 7">Cell wall biogenesis; peptidoglycan biosynthesis.</text>
</comment>
<dbReference type="SUPFAM" id="SSF141523">
    <property type="entry name" value="L,D-transpeptidase catalytic domain-like"/>
    <property type="match status" value="1"/>
</dbReference>
<keyword evidence="6 7" id="KW-0961">Cell wall biogenesis/degradation</keyword>
<dbReference type="AlphaFoldDB" id="A0A4U3L5V7"/>
<dbReference type="GO" id="GO:0016740">
    <property type="term" value="F:transferase activity"/>
    <property type="evidence" value="ECO:0007669"/>
    <property type="project" value="UniProtKB-KW"/>
</dbReference>
<feature type="chain" id="PRO_5020558306" evidence="8">
    <location>
        <begin position="21"/>
        <end position="173"/>
    </location>
</feature>
<dbReference type="GO" id="GO:0071555">
    <property type="term" value="P:cell wall organization"/>
    <property type="evidence" value="ECO:0007669"/>
    <property type="project" value="UniProtKB-UniRule"/>
</dbReference>
<organism evidence="10 11">
    <name type="scientific">Ilyomonas limi</name>
    <dbReference type="NCBI Taxonomy" id="2575867"/>
    <lineage>
        <taxon>Bacteria</taxon>
        <taxon>Pseudomonadati</taxon>
        <taxon>Bacteroidota</taxon>
        <taxon>Chitinophagia</taxon>
        <taxon>Chitinophagales</taxon>
        <taxon>Chitinophagaceae</taxon>
        <taxon>Ilyomonas</taxon>
    </lineage>
</organism>
<evidence type="ECO:0000313" key="10">
    <source>
        <dbReference type="EMBL" id="TKK69007.1"/>
    </source>
</evidence>
<feature type="signal peptide" evidence="8">
    <location>
        <begin position="1"/>
        <end position="20"/>
    </location>
</feature>
<dbReference type="GO" id="GO:0018104">
    <property type="term" value="P:peptidoglycan-protein cross-linking"/>
    <property type="evidence" value="ECO:0007669"/>
    <property type="project" value="TreeGrafter"/>
</dbReference>
<keyword evidence="5 7" id="KW-0573">Peptidoglycan synthesis</keyword>
<dbReference type="Gene3D" id="2.40.440.10">
    <property type="entry name" value="L,D-transpeptidase catalytic domain-like"/>
    <property type="match status" value="1"/>
</dbReference>
<dbReference type="GO" id="GO:0071972">
    <property type="term" value="F:peptidoglycan L,D-transpeptidase activity"/>
    <property type="evidence" value="ECO:0007669"/>
    <property type="project" value="TreeGrafter"/>
</dbReference>
<name>A0A4U3L5V7_9BACT</name>
<dbReference type="InterPro" id="IPR050979">
    <property type="entry name" value="LD-transpeptidase"/>
</dbReference>